<dbReference type="EMBL" id="JRKL02002591">
    <property type="protein sequence ID" value="KAF3958307.1"/>
    <property type="molecule type" value="Genomic_DNA"/>
</dbReference>
<reference evidence="1" key="1">
    <citation type="submission" date="2020-03" db="EMBL/GenBank/DDBJ databases">
        <title>Castanea mollissima Vanexum genome sequencing.</title>
        <authorList>
            <person name="Staton M."/>
        </authorList>
    </citation>
    <scope>NUCLEOTIDE SEQUENCE</scope>
    <source>
        <tissue evidence="1">Leaf</tissue>
    </source>
</reference>
<protein>
    <submittedName>
        <fullName evidence="1">Uncharacterized protein</fullName>
    </submittedName>
</protein>
<evidence type="ECO:0000313" key="2">
    <source>
        <dbReference type="Proteomes" id="UP000737018"/>
    </source>
</evidence>
<organism evidence="1 2">
    <name type="scientific">Castanea mollissima</name>
    <name type="common">Chinese chestnut</name>
    <dbReference type="NCBI Taxonomy" id="60419"/>
    <lineage>
        <taxon>Eukaryota</taxon>
        <taxon>Viridiplantae</taxon>
        <taxon>Streptophyta</taxon>
        <taxon>Embryophyta</taxon>
        <taxon>Tracheophyta</taxon>
        <taxon>Spermatophyta</taxon>
        <taxon>Magnoliopsida</taxon>
        <taxon>eudicotyledons</taxon>
        <taxon>Gunneridae</taxon>
        <taxon>Pentapetalae</taxon>
        <taxon>rosids</taxon>
        <taxon>fabids</taxon>
        <taxon>Fagales</taxon>
        <taxon>Fagaceae</taxon>
        <taxon>Castanea</taxon>
    </lineage>
</organism>
<dbReference type="Proteomes" id="UP000737018">
    <property type="component" value="Unassembled WGS sequence"/>
</dbReference>
<accession>A0A8J4R5X4</accession>
<gene>
    <name evidence="1" type="ORF">CMV_016775</name>
</gene>
<keyword evidence="2" id="KW-1185">Reference proteome</keyword>
<comment type="caution">
    <text evidence="1">The sequence shown here is derived from an EMBL/GenBank/DDBJ whole genome shotgun (WGS) entry which is preliminary data.</text>
</comment>
<proteinExistence type="predicted"/>
<sequence length="181" mass="20297">MVKIIIWFPKDIVNHNEKVPKTQIAAILFKAREFAVFGGCFCIETYLCGQLWFRTTPSLFDLLHNVTQQLHSLVVSHSSLSHPQSATPQAVVSNIVSESFYWTTMVLLEALSLILCPKIACITYGVHETVLGRNSPSLNHEDHHLRVDSLTITDAEPRTPRHGKTGRSSRVDWVASQNGSF</sequence>
<name>A0A8J4R5X4_9ROSI</name>
<dbReference type="AlphaFoldDB" id="A0A8J4R5X4"/>
<evidence type="ECO:0000313" key="1">
    <source>
        <dbReference type="EMBL" id="KAF3958307.1"/>
    </source>
</evidence>